<evidence type="ECO:0000256" key="3">
    <source>
        <dbReference type="ARBA" id="ARBA00022777"/>
    </source>
</evidence>
<keyword evidence="1" id="KW-0723">Serine/threonine-protein kinase</keyword>
<feature type="domain" description="Alpha-type protein kinase" evidence="5">
    <location>
        <begin position="176"/>
        <end position="445"/>
    </location>
</feature>
<dbReference type="AlphaFoldDB" id="F4R978"/>
<dbReference type="SUPFAM" id="SSF56112">
    <property type="entry name" value="Protein kinase-like (PK-like)"/>
    <property type="match status" value="1"/>
</dbReference>
<keyword evidence="3" id="KW-0418">Kinase</keyword>
<protein>
    <recommendedName>
        <fullName evidence="5">Alpha-type protein kinase domain-containing protein</fullName>
    </recommendedName>
</protein>
<proteinExistence type="predicted"/>
<dbReference type="Gene3D" id="3.20.200.10">
    <property type="entry name" value="MHCK/EF2 kinase"/>
    <property type="match status" value="1"/>
</dbReference>
<evidence type="ECO:0000256" key="1">
    <source>
        <dbReference type="ARBA" id="ARBA00022527"/>
    </source>
</evidence>
<feature type="region of interest" description="Disordered" evidence="4">
    <location>
        <begin position="81"/>
        <end position="106"/>
    </location>
</feature>
<gene>
    <name evidence="6" type="ORF">MELLADRAFT_59902</name>
</gene>
<dbReference type="KEGG" id="mlr:MELLADRAFT_59902"/>
<dbReference type="PROSITE" id="PS51158">
    <property type="entry name" value="ALPHA_KINASE"/>
    <property type="match status" value="1"/>
</dbReference>
<sequence>MRGLARGKTSSLCGTIIDHPRSPSITRFRAIHTIPQMNLLIVSISPSRCHVAQLLNHPHITFILIIMPDIAATFSDDDPPAFDNCRKGTPNTDTSAETPDQPSSTSISLSSLADVVYDQLTETKPPITSTTLTLPRRRAVPASRNGNIFRDVEVSEEEIVTLSRQIRDTNFMFAPNTRSVRGGWDYQVIALVLEGDPFTFNPAGGDYRMKERVCTFRCDPFQQHYFTRDSNSWIQHNMTILGDTVPKSMIAKQHTEWTSRPNLARSHALERVKSNLYVADLLKVFVQDLENVSKSKRGQTARIAAEDMHMQSCNLKVPPNSLLKTFGRTLSDESEWLLIDAPHDSDNVRYLHPYKFRCDHEDKWSNLVHALAHFAYHRTGALSLLSQIDCDKSGNLSNLICFTRGYPHVGIPGTDMDEEVHMAFVHFKGEHKCNPICRTLGLYNVQTGYPANRSD</sequence>
<dbReference type="RefSeq" id="XP_007405538.1">
    <property type="nucleotide sequence ID" value="XM_007405476.1"/>
</dbReference>
<dbReference type="EMBL" id="GL883093">
    <property type="protein sequence ID" value="EGG10936.1"/>
    <property type="molecule type" value="Genomic_DNA"/>
</dbReference>
<dbReference type="OrthoDB" id="2513284at2759"/>
<evidence type="ECO:0000313" key="7">
    <source>
        <dbReference type="Proteomes" id="UP000001072"/>
    </source>
</evidence>
<dbReference type="Pfam" id="PF02816">
    <property type="entry name" value="Alpha_kinase"/>
    <property type="match status" value="1"/>
</dbReference>
<evidence type="ECO:0000259" key="5">
    <source>
        <dbReference type="PROSITE" id="PS51158"/>
    </source>
</evidence>
<evidence type="ECO:0000256" key="2">
    <source>
        <dbReference type="ARBA" id="ARBA00022679"/>
    </source>
</evidence>
<evidence type="ECO:0000313" key="6">
    <source>
        <dbReference type="EMBL" id="EGG10936.1"/>
    </source>
</evidence>
<dbReference type="InterPro" id="IPR004166">
    <property type="entry name" value="a-kinase_dom"/>
</dbReference>
<dbReference type="VEuPathDB" id="FungiDB:MELLADRAFT_59902"/>
<reference evidence="7" key="1">
    <citation type="journal article" date="2011" name="Proc. Natl. Acad. Sci. U.S.A.">
        <title>Obligate biotrophy features unraveled by the genomic analysis of rust fungi.</title>
        <authorList>
            <person name="Duplessis S."/>
            <person name="Cuomo C.A."/>
            <person name="Lin Y.-C."/>
            <person name="Aerts A."/>
            <person name="Tisserant E."/>
            <person name="Veneault-Fourrey C."/>
            <person name="Joly D.L."/>
            <person name="Hacquard S."/>
            <person name="Amselem J."/>
            <person name="Cantarel B.L."/>
            <person name="Chiu R."/>
            <person name="Coutinho P.M."/>
            <person name="Feau N."/>
            <person name="Field M."/>
            <person name="Frey P."/>
            <person name="Gelhaye E."/>
            <person name="Goldberg J."/>
            <person name="Grabherr M.G."/>
            <person name="Kodira C.D."/>
            <person name="Kohler A."/>
            <person name="Kuees U."/>
            <person name="Lindquist E.A."/>
            <person name="Lucas S.M."/>
            <person name="Mago R."/>
            <person name="Mauceli E."/>
            <person name="Morin E."/>
            <person name="Murat C."/>
            <person name="Pangilinan J.L."/>
            <person name="Park R."/>
            <person name="Pearson M."/>
            <person name="Quesneville H."/>
            <person name="Rouhier N."/>
            <person name="Sakthikumar S."/>
            <person name="Salamov A.A."/>
            <person name="Schmutz J."/>
            <person name="Selles B."/>
            <person name="Shapiro H."/>
            <person name="Tanguay P."/>
            <person name="Tuskan G.A."/>
            <person name="Henrissat B."/>
            <person name="Van de Peer Y."/>
            <person name="Rouze P."/>
            <person name="Ellis J.G."/>
            <person name="Dodds P.N."/>
            <person name="Schein J.E."/>
            <person name="Zhong S."/>
            <person name="Hamelin R.C."/>
            <person name="Grigoriev I.V."/>
            <person name="Szabo L.J."/>
            <person name="Martin F."/>
        </authorList>
    </citation>
    <scope>NUCLEOTIDE SEQUENCE [LARGE SCALE GENOMIC DNA]</scope>
    <source>
        <strain evidence="7">98AG31 / pathotype 3-4-7</strain>
    </source>
</reference>
<feature type="compositionally biased region" description="Polar residues" evidence="4">
    <location>
        <begin position="89"/>
        <end position="102"/>
    </location>
</feature>
<dbReference type="GO" id="GO:0005524">
    <property type="term" value="F:ATP binding"/>
    <property type="evidence" value="ECO:0007669"/>
    <property type="project" value="InterPro"/>
</dbReference>
<dbReference type="Proteomes" id="UP000001072">
    <property type="component" value="Unassembled WGS sequence"/>
</dbReference>
<evidence type="ECO:0000256" key="4">
    <source>
        <dbReference type="SAM" id="MobiDB-lite"/>
    </source>
</evidence>
<accession>F4R978</accession>
<dbReference type="GO" id="GO:0004674">
    <property type="term" value="F:protein serine/threonine kinase activity"/>
    <property type="evidence" value="ECO:0007669"/>
    <property type="project" value="UniProtKB-KW"/>
</dbReference>
<dbReference type="GeneID" id="18929444"/>
<keyword evidence="7" id="KW-1185">Reference proteome</keyword>
<keyword evidence="2" id="KW-0808">Transferase</keyword>
<dbReference type="InterPro" id="IPR011009">
    <property type="entry name" value="Kinase-like_dom_sf"/>
</dbReference>
<dbReference type="InParanoid" id="F4R978"/>
<name>F4R978_MELLP</name>
<dbReference type="HOGENOM" id="CLU_601399_0_0_1"/>
<organism evidence="7">
    <name type="scientific">Melampsora larici-populina (strain 98AG31 / pathotype 3-4-7)</name>
    <name type="common">Poplar leaf rust fungus</name>
    <dbReference type="NCBI Taxonomy" id="747676"/>
    <lineage>
        <taxon>Eukaryota</taxon>
        <taxon>Fungi</taxon>
        <taxon>Dikarya</taxon>
        <taxon>Basidiomycota</taxon>
        <taxon>Pucciniomycotina</taxon>
        <taxon>Pucciniomycetes</taxon>
        <taxon>Pucciniales</taxon>
        <taxon>Melampsoraceae</taxon>
        <taxon>Melampsora</taxon>
    </lineage>
</organism>